<feature type="transmembrane region" description="Helical" evidence="1">
    <location>
        <begin position="224"/>
        <end position="243"/>
    </location>
</feature>
<evidence type="ECO:0000256" key="1">
    <source>
        <dbReference type="SAM" id="Phobius"/>
    </source>
</evidence>
<feature type="transmembrane region" description="Helical" evidence="1">
    <location>
        <begin position="92"/>
        <end position="112"/>
    </location>
</feature>
<keyword evidence="1" id="KW-1133">Transmembrane helix</keyword>
<keyword evidence="1" id="KW-0472">Membrane</keyword>
<comment type="caution">
    <text evidence="2">The sequence shown here is derived from an EMBL/GenBank/DDBJ whole genome shotgun (WGS) entry which is preliminary data.</text>
</comment>
<name>A0A967B7S6_9RHOB</name>
<gene>
    <name evidence="2" type="ORF">HAT86_00070</name>
</gene>
<reference evidence="2" key="1">
    <citation type="submission" date="2020-03" db="EMBL/GenBank/DDBJ databases">
        <title>Roseovarius gahaiensis sp. nov., isolated from Gahai Saline Lake, China.</title>
        <authorList>
            <person name="Sun X."/>
        </authorList>
    </citation>
    <scope>NUCLEOTIDE SEQUENCE</scope>
    <source>
        <strain evidence="2">GH877</strain>
    </source>
</reference>
<sequence>MTGLHWLVLFGLIIVAWGLLYAMALPQDLRAAGRLYGADFLASLCVVTPDAAGFLRITAMWALMSAAMMAPTALPALATYDELPTAGQGRFGALLAGYLGVWLGFSVLAAAVQMGLFRADLVSAFGDSRSRLLSGVLLLLAGAYQFSPVKEACLAKCRAPLTFFMQHWEDGPWRNGLRLGLVCLGCCWALMALAFVGGVMNLAFMGLATVVMVIEKLPDLGRWLTRPLGVALLAGGVWALLGAL</sequence>
<accession>A0A967B7S6</accession>
<keyword evidence="3" id="KW-1185">Reference proteome</keyword>
<evidence type="ECO:0000313" key="3">
    <source>
        <dbReference type="Proteomes" id="UP000639775"/>
    </source>
</evidence>
<organism evidence="2 3">
    <name type="scientific">Roseovarius gahaiensis</name>
    <dbReference type="NCBI Taxonomy" id="2716691"/>
    <lineage>
        <taxon>Bacteria</taxon>
        <taxon>Pseudomonadati</taxon>
        <taxon>Pseudomonadota</taxon>
        <taxon>Alphaproteobacteria</taxon>
        <taxon>Rhodobacterales</taxon>
        <taxon>Roseobacteraceae</taxon>
        <taxon>Roseovarius</taxon>
    </lineage>
</organism>
<feature type="transmembrane region" description="Helical" evidence="1">
    <location>
        <begin position="6"/>
        <end position="24"/>
    </location>
</feature>
<dbReference type="InterPro" id="IPR018688">
    <property type="entry name" value="PpoB2-like"/>
</dbReference>
<dbReference type="Pfam" id="PF09948">
    <property type="entry name" value="PpoB2"/>
    <property type="match status" value="1"/>
</dbReference>
<feature type="transmembrane region" description="Helical" evidence="1">
    <location>
        <begin position="61"/>
        <end position="80"/>
    </location>
</feature>
<proteinExistence type="predicted"/>
<dbReference type="AlphaFoldDB" id="A0A967B7S6"/>
<dbReference type="RefSeq" id="WP_167192557.1">
    <property type="nucleotide sequence ID" value="NZ_JAAORB010000001.1"/>
</dbReference>
<evidence type="ECO:0000313" key="2">
    <source>
        <dbReference type="EMBL" id="NHQ72862.1"/>
    </source>
</evidence>
<dbReference type="EMBL" id="JAAORB010000001">
    <property type="protein sequence ID" value="NHQ72862.1"/>
    <property type="molecule type" value="Genomic_DNA"/>
</dbReference>
<protein>
    <submittedName>
        <fullName evidence="2">DUF2182 domain-containing protein</fullName>
    </submittedName>
</protein>
<dbReference type="Proteomes" id="UP000639775">
    <property type="component" value="Unassembled WGS sequence"/>
</dbReference>
<keyword evidence="1" id="KW-0812">Transmembrane</keyword>
<feature type="transmembrane region" description="Helical" evidence="1">
    <location>
        <begin position="179"/>
        <end position="204"/>
    </location>
</feature>